<sequence length="382" mass="44019">MEILTTNFFVLSLVGLWKPRGWSGIKAILYHFYSSIVIFANVSFLISGIMDLEFTNIDIAAFIDNVSLLLSLVTIRQKTACAIGNRGDIKEIIDSLGRSPFKPQDEEEENIVKRFDDLTGYILKYYPVLFTVAITWYSIGHMFIMDPPYVLPYRGWFPYNYTTTGVYWLTAVYQLYAICSAASINLAFDPLLPCIICHMCAQVHILKYRFGVMLKKLEVISDNEPRYVIASAERKLMGEWVDYHISILNLIKYVNSTYSKVIFVQYTASSLILCTVAYVLSHMDALSMNFAGNFFYFIAMNFQIFFQCFCANQVTLEFLDITTALYDENWFNLSNNVRRSMTIILCEPFRPVLFTSSFFIVLSLESFTKVIKCAYTVYNVLQ</sequence>
<dbReference type="EMBL" id="KM979252">
    <property type="protein sequence ID" value="AKO90000.1"/>
    <property type="molecule type" value="mRNA"/>
</dbReference>
<keyword evidence="4 10" id="KW-0812">Transmembrane</keyword>
<feature type="transmembrane region" description="Helical" evidence="10">
    <location>
        <begin position="286"/>
        <end position="306"/>
    </location>
</feature>
<evidence type="ECO:0000256" key="4">
    <source>
        <dbReference type="ARBA" id="ARBA00022692"/>
    </source>
</evidence>
<dbReference type="GO" id="GO:0005549">
    <property type="term" value="F:odorant binding"/>
    <property type="evidence" value="ECO:0007669"/>
    <property type="project" value="InterPro"/>
</dbReference>
<protein>
    <recommendedName>
        <fullName evidence="10">Odorant receptor</fullName>
    </recommendedName>
</protein>
<comment type="similarity">
    <text evidence="10">Belongs to the insect chemoreceptor superfamily. Heteromeric odorant receptor channel (TC 1.A.69) family.</text>
</comment>
<feature type="transmembrane region" description="Helical" evidence="10">
    <location>
        <begin position="123"/>
        <end position="145"/>
    </location>
</feature>
<comment type="subcellular location">
    <subcellularLocation>
        <location evidence="1 10">Cell membrane</location>
        <topology evidence="1 10">Multi-pass membrane protein</topology>
    </subcellularLocation>
</comment>
<accession>A0A0H4KNY3</accession>
<evidence type="ECO:0000256" key="1">
    <source>
        <dbReference type="ARBA" id="ARBA00004651"/>
    </source>
</evidence>
<feature type="transmembrane region" description="Helical" evidence="10">
    <location>
        <begin position="261"/>
        <end position="280"/>
    </location>
</feature>
<evidence type="ECO:0000256" key="7">
    <source>
        <dbReference type="ARBA" id="ARBA00023136"/>
    </source>
</evidence>
<dbReference type="GO" id="GO:0005886">
    <property type="term" value="C:plasma membrane"/>
    <property type="evidence" value="ECO:0007669"/>
    <property type="project" value="UniProtKB-SubCell"/>
</dbReference>
<evidence type="ECO:0000313" key="11">
    <source>
        <dbReference type="EMBL" id="AKO90000.1"/>
    </source>
</evidence>
<evidence type="ECO:0000256" key="2">
    <source>
        <dbReference type="ARBA" id="ARBA00022475"/>
    </source>
</evidence>
<keyword evidence="2" id="KW-1003">Cell membrane</keyword>
<proteinExistence type="evidence at transcript level"/>
<dbReference type="GO" id="GO:0004984">
    <property type="term" value="F:olfactory receptor activity"/>
    <property type="evidence" value="ECO:0007669"/>
    <property type="project" value="InterPro"/>
</dbReference>
<organism evidence="11">
    <name type="scientific">Microplitis mediator</name>
    <dbReference type="NCBI Taxonomy" id="375433"/>
    <lineage>
        <taxon>Eukaryota</taxon>
        <taxon>Metazoa</taxon>
        <taxon>Ecdysozoa</taxon>
        <taxon>Arthropoda</taxon>
        <taxon>Hexapoda</taxon>
        <taxon>Insecta</taxon>
        <taxon>Pterygota</taxon>
        <taxon>Neoptera</taxon>
        <taxon>Endopterygota</taxon>
        <taxon>Hymenoptera</taxon>
        <taxon>Apocrita</taxon>
        <taxon>Ichneumonoidea</taxon>
        <taxon>Braconidae</taxon>
        <taxon>Microgastrinae</taxon>
        <taxon>Microplitis</taxon>
    </lineage>
</organism>
<dbReference type="Pfam" id="PF02949">
    <property type="entry name" value="7tm_6"/>
    <property type="match status" value="1"/>
</dbReference>
<dbReference type="InterPro" id="IPR004117">
    <property type="entry name" value="7tm6_olfct_rcpt"/>
</dbReference>
<dbReference type="GO" id="GO:0007165">
    <property type="term" value="P:signal transduction"/>
    <property type="evidence" value="ECO:0007669"/>
    <property type="project" value="UniProtKB-KW"/>
</dbReference>
<evidence type="ECO:0000256" key="10">
    <source>
        <dbReference type="RuleBase" id="RU351113"/>
    </source>
</evidence>
<keyword evidence="5 10" id="KW-0552">Olfaction</keyword>
<feature type="transmembrane region" description="Helical" evidence="10">
    <location>
        <begin position="165"/>
        <end position="188"/>
    </location>
</feature>
<keyword evidence="7 10" id="KW-0472">Membrane</keyword>
<dbReference type="AlphaFoldDB" id="A0A0H4KNY3"/>
<evidence type="ECO:0000256" key="3">
    <source>
        <dbReference type="ARBA" id="ARBA00022606"/>
    </source>
</evidence>
<evidence type="ECO:0000256" key="5">
    <source>
        <dbReference type="ARBA" id="ARBA00022725"/>
    </source>
</evidence>
<comment type="caution">
    <text evidence="10">Lacks conserved residue(s) required for the propagation of feature annotation.</text>
</comment>
<keyword evidence="6 10" id="KW-1133">Transmembrane helix</keyword>
<evidence type="ECO:0000256" key="6">
    <source>
        <dbReference type="ARBA" id="ARBA00022989"/>
    </source>
</evidence>
<dbReference type="PANTHER" id="PTHR21137:SF35">
    <property type="entry name" value="ODORANT RECEPTOR 19A-RELATED"/>
    <property type="match status" value="1"/>
</dbReference>
<dbReference type="PANTHER" id="PTHR21137">
    <property type="entry name" value="ODORANT RECEPTOR"/>
    <property type="match status" value="1"/>
</dbReference>
<evidence type="ECO:0000256" key="9">
    <source>
        <dbReference type="ARBA" id="ARBA00023224"/>
    </source>
</evidence>
<reference evidence="11" key="1">
    <citation type="submission" date="2014-10" db="EMBL/GenBank/DDBJ databases">
        <authorList>
            <person name="Wang S."/>
            <person name="Zhang Y."/>
        </authorList>
    </citation>
    <scope>NUCLEOTIDE SEQUENCE</scope>
</reference>
<reference evidence="11" key="2">
    <citation type="journal article" date="2015" name="Int. J. Biol. Sci.">
        <title>Identification and Expression Analysis of Putative Chemosensory Receptor Genes in Microplitis mediator by Antennal Transcriptome Screening.</title>
        <authorList>
            <person name="Wang S.N."/>
            <person name="Peng Y."/>
            <person name="Lu Z.Y."/>
            <person name="Dhiloo K.H."/>
            <person name="Gu S.H."/>
            <person name="Li R.J."/>
            <person name="Zhou J.J."/>
            <person name="Zhang Y.J."/>
            <person name="Guo Y.Y."/>
        </authorList>
    </citation>
    <scope>NUCLEOTIDE SEQUENCE</scope>
</reference>
<feature type="transmembrane region" description="Helical" evidence="10">
    <location>
        <begin position="28"/>
        <end position="50"/>
    </location>
</feature>
<evidence type="ECO:0000256" key="8">
    <source>
        <dbReference type="ARBA" id="ARBA00023170"/>
    </source>
</evidence>
<keyword evidence="9 10" id="KW-0807">Transducer</keyword>
<keyword evidence="3 10" id="KW-0716">Sensory transduction</keyword>
<gene>
    <name evidence="11" type="primary">OR36</name>
</gene>
<name>A0A0H4KNY3_9HYME</name>
<keyword evidence="8 10" id="KW-0675">Receptor</keyword>